<evidence type="ECO:0000256" key="1">
    <source>
        <dbReference type="ARBA" id="ARBA00022676"/>
    </source>
</evidence>
<evidence type="ECO:0000313" key="6">
    <source>
        <dbReference type="Proteomes" id="UP000477070"/>
    </source>
</evidence>
<gene>
    <name evidence="5" type="ORF">DCO61_07715</name>
</gene>
<feature type="compositionally biased region" description="Basic and acidic residues" evidence="4">
    <location>
        <begin position="131"/>
        <end position="148"/>
    </location>
</feature>
<sequence>MYHIVFNCNDNYVKYTAVLIQNIINYVDKNKAFGEISEDVIYTGGGGECYTINEKRPNIANKSECDNSNIESKSQNTESKGDLNQDSKNNFNIESNQASIESNKPLSLDSNNFNIESKNLVLNEAKNLAKNKKDSIESKSQDSKDSKNCIESNTLSPAHHPINGKDSIESTNQTPTTKKIDSNIESNTNTKQIEHFHFHIISDGLSQSNLQNLKILESSLNKNSEYSKITLQSTIHTHIISTNEFDNQAKWGFEATQSHSAYFRLLIDRILPKNIEKILYLDTDMLVLCDVRELFRLDLKDKILASSSGYITPTPSFREFQPFDKTKEPLKIMMKNSFCSGLMLINMKEWREQNIESKALDFLRDYKSEFADQDALNAVILDSISLKGSYGILIYQYILASKQKQKEYEQILNNIKIIHCNGPAKAWSNFFYFADSNIKHLVCDTWWEIALGTSGFEEVFKDLHKKLQADALSYCVKYLRNDMESINVKIESLQRKVFRISYPHKAFRNFLRRIFNIT</sequence>
<dbReference type="Proteomes" id="UP000477070">
    <property type="component" value="Unassembled WGS sequence"/>
</dbReference>
<feature type="region of interest" description="Disordered" evidence="4">
    <location>
        <begin position="131"/>
        <end position="184"/>
    </location>
</feature>
<dbReference type="EMBL" id="QBIU01000001">
    <property type="protein sequence ID" value="MWV69889.1"/>
    <property type="molecule type" value="Genomic_DNA"/>
</dbReference>
<dbReference type="AlphaFoldDB" id="A0A6L7DDC7"/>
<evidence type="ECO:0000256" key="2">
    <source>
        <dbReference type="ARBA" id="ARBA00022679"/>
    </source>
</evidence>
<evidence type="ECO:0000256" key="4">
    <source>
        <dbReference type="SAM" id="MobiDB-lite"/>
    </source>
</evidence>
<dbReference type="CDD" id="cd04194">
    <property type="entry name" value="GT8_A4GalT_like"/>
    <property type="match status" value="1"/>
</dbReference>
<accession>A0A6L7DDC7</accession>
<keyword evidence="1" id="KW-0328">Glycosyltransferase</keyword>
<keyword evidence="3" id="KW-0479">Metal-binding</keyword>
<dbReference type="InterPro" id="IPR050748">
    <property type="entry name" value="Glycosyltrans_8_dom-fam"/>
</dbReference>
<reference evidence="5 6" key="1">
    <citation type="submission" date="2019-12" db="EMBL/GenBank/DDBJ databases">
        <title>Multi-Generational Helicobacter saguini Isolates.</title>
        <authorList>
            <person name="Mannion A."/>
            <person name="Shen Z."/>
            <person name="Fox J.G."/>
        </authorList>
    </citation>
    <scope>NUCLEOTIDE SEQUENCE [LARGE SCALE GENOMIC DNA]</scope>
    <source>
        <strain evidence="6">16-048 (F4)</strain>
    </source>
</reference>
<evidence type="ECO:0008006" key="7">
    <source>
        <dbReference type="Google" id="ProtNLM"/>
    </source>
</evidence>
<organism evidence="5 6">
    <name type="scientific">Helicobacter saguini</name>
    <dbReference type="NCBI Taxonomy" id="1548018"/>
    <lineage>
        <taxon>Bacteria</taxon>
        <taxon>Pseudomonadati</taxon>
        <taxon>Campylobacterota</taxon>
        <taxon>Epsilonproteobacteria</taxon>
        <taxon>Campylobacterales</taxon>
        <taxon>Helicobacteraceae</taxon>
        <taxon>Helicobacter</taxon>
    </lineage>
</organism>
<evidence type="ECO:0000256" key="3">
    <source>
        <dbReference type="ARBA" id="ARBA00022723"/>
    </source>
</evidence>
<feature type="compositionally biased region" description="Polar residues" evidence="4">
    <location>
        <begin position="66"/>
        <end position="78"/>
    </location>
</feature>
<dbReference type="PANTHER" id="PTHR13778">
    <property type="entry name" value="GLYCOSYLTRANSFERASE 8 DOMAIN-CONTAINING PROTEIN"/>
    <property type="match status" value="1"/>
</dbReference>
<keyword evidence="2" id="KW-0808">Transferase</keyword>
<name>A0A6L7DDC7_9HELI</name>
<dbReference type="Gene3D" id="3.90.550.10">
    <property type="entry name" value="Spore Coat Polysaccharide Biosynthesis Protein SpsA, Chain A"/>
    <property type="match status" value="1"/>
</dbReference>
<dbReference type="InterPro" id="IPR002495">
    <property type="entry name" value="Glyco_trans_8"/>
</dbReference>
<dbReference type="InterPro" id="IPR029044">
    <property type="entry name" value="Nucleotide-diphossugar_trans"/>
</dbReference>
<dbReference type="RefSeq" id="WP_118949279.1">
    <property type="nucleotide sequence ID" value="NZ_QBIU01000001.1"/>
</dbReference>
<dbReference type="SUPFAM" id="SSF53448">
    <property type="entry name" value="Nucleotide-diphospho-sugar transferases"/>
    <property type="match status" value="1"/>
</dbReference>
<proteinExistence type="predicted"/>
<comment type="caution">
    <text evidence="5">The sequence shown here is derived from an EMBL/GenBank/DDBJ whole genome shotgun (WGS) entry which is preliminary data.</text>
</comment>
<evidence type="ECO:0000313" key="5">
    <source>
        <dbReference type="EMBL" id="MWV69889.1"/>
    </source>
</evidence>
<feature type="region of interest" description="Disordered" evidence="4">
    <location>
        <begin position="63"/>
        <end position="90"/>
    </location>
</feature>
<protein>
    <recommendedName>
        <fullName evidence="7">Glycosyltransferase family 8 protein</fullName>
    </recommendedName>
</protein>
<dbReference type="Pfam" id="PF01501">
    <property type="entry name" value="Glyco_transf_8"/>
    <property type="match status" value="1"/>
</dbReference>
<feature type="compositionally biased region" description="Polar residues" evidence="4">
    <location>
        <begin position="169"/>
        <end position="184"/>
    </location>
</feature>
<dbReference type="GO" id="GO:0016757">
    <property type="term" value="F:glycosyltransferase activity"/>
    <property type="evidence" value="ECO:0007669"/>
    <property type="project" value="UniProtKB-KW"/>
</dbReference>
<dbReference type="GO" id="GO:0046872">
    <property type="term" value="F:metal ion binding"/>
    <property type="evidence" value="ECO:0007669"/>
    <property type="project" value="UniProtKB-KW"/>
</dbReference>
<dbReference type="PANTHER" id="PTHR13778:SF47">
    <property type="entry name" value="LIPOPOLYSACCHARIDE 1,3-GALACTOSYLTRANSFERASE"/>
    <property type="match status" value="1"/>
</dbReference>